<dbReference type="PROSITE" id="PS50294">
    <property type="entry name" value="WD_REPEATS_REGION"/>
    <property type="match status" value="3"/>
</dbReference>
<evidence type="ECO:0000256" key="4">
    <source>
        <dbReference type="ARBA" id="ARBA00022786"/>
    </source>
</evidence>
<feature type="repeat" description="WD" evidence="6">
    <location>
        <begin position="233"/>
        <end position="275"/>
    </location>
</feature>
<dbReference type="Pfam" id="PF00400">
    <property type="entry name" value="WD40"/>
    <property type="match status" value="5"/>
</dbReference>
<feature type="repeat" description="WD" evidence="6">
    <location>
        <begin position="446"/>
        <end position="488"/>
    </location>
</feature>
<evidence type="ECO:0000256" key="3">
    <source>
        <dbReference type="ARBA" id="ARBA00022737"/>
    </source>
</evidence>
<dbReference type="PROSITE" id="PS00678">
    <property type="entry name" value="WD_REPEATS_1"/>
    <property type="match status" value="2"/>
</dbReference>
<gene>
    <name evidence="8" type="ORF">LUZ62_042691</name>
</gene>
<dbReference type="SMART" id="SM00320">
    <property type="entry name" value="WD40"/>
    <property type="match status" value="7"/>
</dbReference>
<dbReference type="SUPFAM" id="SSF50978">
    <property type="entry name" value="WD40 repeat-like"/>
    <property type="match status" value="1"/>
</dbReference>
<evidence type="ECO:0000256" key="1">
    <source>
        <dbReference type="ARBA" id="ARBA00004906"/>
    </source>
</evidence>
<dbReference type="PRINTS" id="PR00320">
    <property type="entry name" value="GPROTEINBRPT"/>
</dbReference>
<dbReference type="InterPro" id="IPR051865">
    <property type="entry name" value="WD-repeat_CDT2_adapter"/>
</dbReference>
<dbReference type="InterPro" id="IPR001680">
    <property type="entry name" value="WD40_rpt"/>
</dbReference>
<dbReference type="InterPro" id="IPR015943">
    <property type="entry name" value="WD40/YVTN_repeat-like_dom_sf"/>
</dbReference>
<feature type="region of interest" description="Disordered" evidence="7">
    <location>
        <begin position="519"/>
        <end position="601"/>
    </location>
</feature>
<keyword evidence="3" id="KW-0677">Repeat</keyword>
<evidence type="ECO:0000256" key="5">
    <source>
        <dbReference type="ARBA" id="ARBA00038344"/>
    </source>
</evidence>
<comment type="similarity">
    <text evidence="5">Belongs to the WD repeat cdt2 family.</text>
</comment>
<reference evidence="8" key="1">
    <citation type="submission" date="2022-08" db="EMBL/GenBank/DDBJ databases">
        <authorList>
            <person name="Marques A."/>
        </authorList>
    </citation>
    <scope>NUCLEOTIDE SEQUENCE</scope>
    <source>
        <strain evidence="8">RhyPub2mFocal</strain>
        <tissue evidence="8">Leaves</tissue>
    </source>
</reference>
<evidence type="ECO:0000313" key="8">
    <source>
        <dbReference type="EMBL" id="KAJ4791445.1"/>
    </source>
</evidence>
<feature type="compositionally biased region" description="Polar residues" evidence="7">
    <location>
        <begin position="591"/>
        <end position="601"/>
    </location>
</feature>
<dbReference type="GO" id="GO:0005634">
    <property type="term" value="C:nucleus"/>
    <property type="evidence" value="ECO:0007669"/>
    <property type="project" value="TreeGrafter"/>
</dbReference>
<comment type="pathway">
    <text evidence="1">Protein modification; protein ubiquitination.</text>
</comment>
<evidence type="ECO:0000256" key="7">
    <source>
        <dbReference type="SAM" id="MobiDB-lite"/>
    </source>
</evidence>
<dbReference type="AlphaFoldDB" id="A0AAV8FIL5"/>
<comment type="caution">
    <text evidence="8">The sequence shown here is derived from an EMBL/GenBank/DDBJ whole genome shotgun (WGS) entry which is preliminary data.</text>
</comment>
<dbReference type="GO" id="GO:0043161">
    <property type="term" value="P:proteasome-mediated ubiquitin-dependent protein catabolic process"/>
    <property type="evidence" value="ECO:0007669"/>
    <property type="project" value="TreeGrafter"/>
</dbReference>
<dbReference type="Gene3D" id="2.130.10.10">
    <property type="entry name" value="YVTN repeat-like/Quinoprotein amine dehydrogenase"/>
    <property type="match status" value="2"/>
</dbReference>
<feature type="region of interest" description="Disordered" evidence="7">
    <location>
        <begin position="346"/>
        <end position="366"/>
    </location>
</feature>
<keyword evidence="2 6" id="KW-0853">WD repeat</keyword>
<dbReference type="PROSITE" id="PS50082">
    <property type="entry name" value="WD_REPEATS_2"/>
    <property type="match status" value="3"/>
</dbReference>
<sequence length="601" mass="66149">MEYPGNIISSIITGKNNWIPAFQVPAQKKGALVPATYLQNPNVSALFLSHPYNLPQDDSDQKSLSHITKNKNKNKTKKNKYLFLMARRLRSSSFFGDLSTREIHGLKVSKAFNICDFSSDPGGRGNGVLSVEHLGSFTLPLSLSFCKSTENSHLLAVSDEDGFVSIYDTRRHLPSFTSCREKTDQARITEWVAHNNAIFDLCWIKDGTEILTASGDQTVNVWNIETKKHLGTLVGHNGSVKSLCHHPSNPDLLVSGSRDGSFAIWDFRCDSNLKSSISLNTNQHRPTAFVGHAHNTPKRSQRGKIAPVSITSVLFLMDDISIASASAADSVVKLWDTRKLKSPFFEVKPQGEPQSEKETRKHGISSLSQDKSGAYIVASCMDNRLYLYNTLQLNKGPAKVFSGSKIESFFVKSAINPEGTHIVGGSSDGNAYIWRVDKPDQAARTLRGHEGEVTAVDWCGSEVGKIATCSDDFTVRVWNVTKRNEASMLSPTTVRKRITAPNLQARRLSFTSIVGPAIGAMEEDNDAPCTTRKPKDEPCSPGESKSPELRTPESARKRSFLCQSEEGSPLSVLSPPPSLKRKTIRDYFASASKNETPSSPR</sequence>
<keyword evidence="9" id="KW-1185">Reference proteome</keyword>
<protein>
    <submittedName>
        <fullName evidence="8">Transducin family protein / WD-40 repeat family protein</fullName>
    </submittedName>
</protein>
<dbReference type="Proteomes" id="UP001140206">
    <property type="component" value="Chromosome 2"/>
</dbReference>
<evidence type="ECO:0000313" key="9">
    <source>
        <dbReference type="Proteomes" id="UP001140206"/>
    </source>
</evidence>
<feature type="compositionally biased region" description="Basic and acidic residues" evidence="7">
    <location>
        <begin position="545"/>
        <end position="556"/>
    </location>
</feature>
<dbReference type="PANTHER" id="PTHR22852">
    <property type="entry name" value="LETHAL 2 DENTICLELESS PROTEIN RETINOIC ACID-REGULATED NUCLEAR MATRIX-ASSOCIATED PROTEIN"/>
    <property type="match status" value="1"/>
</dbReference>
<accession>A0AAV8FIL5</accession>
<feature type="repeat" description="WD" evidence="6">
    <location>
        <begin position="191"/>
        <end position="232"/>
    </location>
</feature>
<name>A0AAV8FIL5_9POAL</name>
<dbReference type="GO" id="GO:0030674">
    <property type="term" value="F:protein-macromolecule adaptor activity"/>
    <property type="evidence" value="ECO:0007669"/>
    <property type="project" value="TreeGrafter"/>
</dbReference>
<organism evidence="8 9">
    <name type="scientific">Rhynchospora pubera</name>
    <dbReference type="NCBI Taxonomy" id="906938"/>
    <lineage>
        <taxon>Eukaryota</taxon>
        <taxon>Viridiplantae</taxon>
        <taxon>Streptophyta</taxon>
        <taxon>Embryophyta</taxon>
        <taxon>Tracheophyta</taxon>
        <taxon>Spermatophyta</taxon>
        <taxon>Magnoliopsida</taxon>
        <taxon>Liliopsida</taxon>
        <taxon>Poales</taxon>
        <taxon>Cyperaceae</taxon>
        <taxon>Cyperoideae</taxon>
        <taxon>Rhynchosporeae</taxon>
        <taxon>Rhynchospora</taxon>
    </lineage>
</organism>
<dbReference type="EMBL" id="JAMFTS010000002">
    <property type="protein sequence ID" value="KAJ4791445.1"/>
    <property type="molecule type" value="Genomic_DNA"/>
</dbReference>
<evidence type="ECO:0000256" key="2">
    <source>
        <dbReference type="ARBA" id="ARBA00022574"/>
    </source>
</evidence>
<dbReference type="PANTHER" id="PTHR22852:SF0">
    <property type="entry name" value="DENTICLELESS PROTEIN HOMOLOG"/>
    <property type="match status" value="1"/>
</dbReference>
<keyword evidence="4" id="KW-0833">Ubl conjugation pathway</keyword>
<dbReference type="InterPro" id="IPR036322">
    <property type="entry name" value="WD40_repeat_dom_sf"/>
</dbReference>
<proteinExistence type="inferred from homology"/>
<dbReference type="InterPro" id="IPR020472">
    <property type="entry name" value="WD40_PAC1"/>
</dbReference>
<dbReference type="InterPro" id="IPR019775">
    <property type="entry name" value="WD40_repeat_CS"/>
</dbReference>
<evidence type="ECO:0000256" key="6">
    <source>
        <dbReference type="PROSITE-ProRule" id="PRU00221"/>
    </source>
</evidence>